<evidence type="ECO:0000313" key="2">
    <source>
        <dbReference type="Proteomes" id="UP000245626"/>
    </source>
</evidence>
<organism evidence="1 2">
    <name type="scientific">Violaceomyces palustris</name>
    <dbReference type="NCBI Taxonomy" id="1673888"/>
    <lineage>
        <taxon>Eukaryota</taxon>
        <taxon>Fungi</taxon>
        <taxon>Dikarya</taxon>
        <taxon>Basidiomycota</taxon>
        <taxon>Ustilaginomycotina</taxon>
        <taxon>Ustilaginomycetes</taxon>
        <taxon>Violaceomycetales</taxon>
        <taxon>Violaceomycetaceae</taxon>
        <taxon>Violaceomyces</taxon>
    </lineage>
</organism>
<reference evidence="1 2" key="1">
    <citation type="journal article" date="2018" name="Mol. Biol. Evol.">
        <title>Broad Genomic Sampling Reveals a Smut Pathogenic Ancestry of the Fungal Clade Ustilaginomycotina.</title>
        <authorList>
            <person name="Kijpornyongpan T."/>
            <person name="Mondo S.J."/>
            <person name="Barry K."/>
            <person name="Sandor L."/>
            <person name="Lee J."/>
            <person name="Lipzen A."/>
            <person name="Pangilinan J."/>
            <person name="LaButti K."/>
            <person name="Hainaut M."/>
            <person name="Henrissat B."/>
            <person name="Grigoriev I.V."/>
            <person name="Spatafora J.W."/>
            <person name="Aime M.C."/>
        </authorList>
    </citation>
    <scope>NUCLEOTIDE SEQUENCE [LARGE SCALE GENOMIC DNA]</scope>
    <source>
        <strain evidence="1 2">SA 807</strain>
    </source>
</reference>
<evidence type="ECO:0000313" key="1">
    <source>
        <dbReference type="EMBL" id="PWN49955.1"/>
    </source>
</evidence>
<protein>
    <submittedName>
        <fullName evidence="1">Uncharacterized protein</fullName>
    </submittedName>
</protein>
<dbReference type="EMBL" id="KZ819987">
    <property type="protein sequence ID" value="PWN49955.1"/>
    <property type="molecule type" value="Genomic_DNA"/>
</dbReference>
<sequence length="226" mass="24036">MPVEPKRDTAPLLSSRFPSGFDPSPDSPTGPTVDEKRGFTVVKSTDGVIVNEPPPENEPPIAAIAATEGSSSASATAQNATEYFSIHLSTLLVAVGRKAGWAICLFWFVIGPNSSPSSPRSSVGFTKGQCLRHTSSLQVVLWRPFHLGCSWGRQVLEEDPRHTGRAFYHFDQELLSPPTFAASISSQETYHIVGTNALNNPKASGQSPELASFGGGEVGGPMSLNV</sequence>
<keyword evidence="2" id="KW-1185">Reference proteome</keyword>
<accession>A0ACD0NVW3</accession>
<name>A0ACD0NVW3_9BASI</name>
<dbReference type="Proteomes" id="UP000245626">
    <property type="component" value="Unassembled WGS sequence"/>
</dbReference>
<proteinExistence type="predicted"/>
<gene>
    <name evidence="1" type="ORF">IE53DRAFT_369334</name>
</gene>